<evidence type="ECO:0000256" key="9">
    <source>
        <dbReference type="ARBA" id="ARBA00023319"/>
    </source>
</evidence>
<feature type="compositionally biased region" description="Basic and acidic residues" evidence="10">
    <location>
        <begin position="234"/>
        <end position="248"/>
    </location>
</feature>
<feature type="region of interest" description="Disordered" evidence="10">
    <location>
        <begin position="225"/>
        <end position="248"/>
    </location>
</feature>
<name>A0A9Q1HS66_CONCO</name>
<dbReference type="GO" id="GO:0005886">
    <property type="term" value="C:plasma membrane"/>
    <property type="evidence" value="ECO:0007669"/>
    <property type="project" value="TreeGrafter"/>
</dbReference>
<dbReference type="PROSITE" id="PS50835">
    <property type="entry name" value="IG_LIKE"/>
    <property type="match status" value="1"/>
</dbReference>
<dbReference type="PANTHER" id="PTHR11973">
    <property type="entry name" value="CELL SURFACE GLYCOPROTEIN MUC18-RELATED"/>
    <property type="match status" value="1"/>
</dbReference>
<feature type="transmembrane region" description="Helical" evidence="11">
    <location>
        <begin position="193"/>
        <end position="215"/>
    </location>
</feature>
<evidence type="ECO:0000256" key="5">
    <source>
        <dbReference type="ARBA" id="ARBA00022889"/>
    </source>
</evidence>
<keyword evidence="14" id="KW-1185">Reference proteome</keyword>
<protein>
    <recommendedName>
        <fullName evidence="12">Ig-like domain-containing protein</fullName>
    </recommendedName>
</protein>
<dbReference type="SUPFAM" id="SSF48726">
    <property type="entry name" value="Immunoglobulin"/>
    <property type="match status" value="1"/>
</dbReference>
<gene>
    <name evidence="13" type="ORF">COCON_G00191670</name>
</gene>
<evidence type="ECO:0000256" key="7">
    <source>
        <dbReference type="ARBA" id="ARBA00023180"/>
    </source>
</evidence>
<evidence type="ECO:0000256" key="11">
    <source>
        <dbReference type="SAM" id="Phobius"/>
    </source>
</evidence>
<dbReference type="InterPro" id="IPR003599">
    <property type="entry name" value="Ig_sub"/>
</dbReference>
<evidence type="ECO:0000256" key="3">
    <source>
        <dbReference type="ARBA" id="ARBA00004489"/>
    </source>
</evidence>
<dbReference type="Pfam" id="PF00047">
    <property type="entry name" value="ig"/>
    <property type="match status" value="1"/>
</dbReference>
<dbReference type="InterPro" id="IPR036179">
    <property type="entry name" value="Ig-like_dom_sf"/>
</dbReference>
<evidence type="ECO:0000256" key="6">
    <source>
        <dbReference type="ARBA" id="ARBA00022989"/>
    </source>
</evidence>
<keyword evidence="9" id="KW-0393">Immunoglobulin domain</keyword>
<evidence type="ECO:0000256" key="8">
    <source>
        <dbReference type="ARBA" id="ARBA00023273"/>
    </source>
</evidence>
<evidence type="ECO:0000256" key="4">
    <source>
        <dbReference type="ARBA" id="ARBA00022692"/>
    </source>
</evidence>
<keyword evidence="6 11" id="KW-1133">Transmembrane helix</keyword>
<evidence type="ECO:0000313" key="13">
    <source>
        <dbReference type="EMBL" id="KAJ8257015.1"/>
    </source>
</evidence>
<evidence type="ECO:0000259" key="12">
    <source>
        <dbReference type="PROSITE" id="PS50835"/>
    </source>
</evidence>
<dbReference type="InterPro" id="IPR013783">
    <property type="entry name" value="Ig-like_fold"/>
</dbReference>
<dbReference type="PANTHER" id="PTHR11973:SF2">
    <property type="entry name" value="CD166 ANTIGEN"/>
    <property type="match status" value="1"/>
</dbReference>
<evidence type="ECO:0000313" key="14">
    <source>
        <dbReference type="Proteomes" id="UP001152803"/>
    </source>
</evidence>
<keyword evidence="5" id="KW-0130">Cell adhesion</keyword>
<proteinExistence type="predicted"/>
<dbReference type="GO" id="GO:0030424">
    <property type="term" value="C:axon"/>
    <property type="evidence" value="ECO:0007669"/>
    <property type="project" value="UniProtKB-SubCell"/>
</dbReference>
<dbReference type="AlphaFoldDB" id="A0A9Q1HS66"/>
<dbReference type="SMART" id="SM00409">
    <property type="entry name" value="IG"/>
    <property type="match status" value="1"/>
</dbReference>
<dbReference type="Gene3D" id="2.60.40.10">
    <property type="entry name" value="Immunoglobulins"/>
    <property type="match status" value="2"/>
</dbReference>
<accession>A0A9Q1HS66</accession>
<dbReference type="GO" id="GO:0007155">
    <property type="term" value="P:cell adhesion"/>
    <property type="evidence" value="ECO:0007669"/>
    <property type="project" value="UniProtKB-KW"/>
</dbReference>
<organism evidence="13 14">
    <name type="scientific">Conger conger</name>
    <name type="common">Conger eel</name>
    <name type="synonym">Muraena conger</name>
    <dbReference type="NCBI Taxonomy" id="82655"/>
    <lineage>
        <taxon>Eukaryota</taxon>
        <taxon>Metazoa</taxon>
        <taxon>Chordata</taxon>
        <taxon>Craniata</taxon>
        <taxon>Vertebrata</taxon>
        <taxon>Euteleostomi</taxon>
        <taxon>Actinopterygii</taxon>
        <taxon>Neopterygii</taxon>
        <taxon>Teleostei</taxon>
        <taxon>Anguilliformes</taxon>
        <taxon>Congridae</taxon>
        <taxon>Conger</taxon>
    </lineage>
</organism>
<dbReference type="InterPro" id="IPR051116">
    <property type="entry name" value="Surface_Rcpt/Adhesion_Mol"/>
</dbReference>
<evidence type="ECO:0000256" key="1">
    <source>
        <dbReference type="ARBA" id="ARBA00004279"/>
    </source>
</evidence>
<sequence length="248" mass="27191">MLILALLDAGLSLSGTVVRKVGENVTVKVQKSASGNVKVSWTKDNEKLEKLPKFDKLKYADSGKYECEFSMAGLTQRHSFTLVVEGMPVIKSLNKVRGNDGKHKVLICEVEGSPKPNVLWSINGTSEESAYVDGKITHKIVMVPTANLTVSCTVFNDLGQDVRAINVSSLFKEEEKVMEKQDQTDDSGDQAKLIVGIVVGLLLAALVVGLVYWIYMKKSKQGMWKTGEEAGTSEESKKLEENNHKAEA</sequence>
<dbReference type="InterPro" id="IPR013151">
    <property type="entry name" value="Immunoglobulin_dom"/>
</dbReference>
<dbReference type="InterPro" id="IPR007110">
    <property type="entry name" value="Ig-like_dom"/>
</dbReference>
<keyword evidence="7" id="KW-0325">Glycoprotein</keyword>
<dbReference type="Proteomes" id="UP001152803">
    <property type="component" value="Unassembled WGS sequence"/>
</dbReference>
<evidence type="ECO:0000256" key="10">
    <source>
        <dbReference type="SAM" id="MobiDB-lite"/>
    </source>
</evidence>
<comment type="subcellular location">
    <subcellularLocation>
        <location evidence="3">Cell projection</location>
        <location evidence="3">Axon</location>
    </subcellularLocation>
    <subcellularLocation>
        <location evidence="1">Cell projection</location>
        <location evidence="1">Dendrite</location>
    </subcellularLocation>
    <subcellularLocation>
        <location evidence="2">Membrane</location>
        <topology evidence="2">Single-pass type I membrane protein</topology>
    </subcellularLocation>
</comment>
<evidence type="ECO:0000256" key="2">
    <source>
        <dbReference type="ARBA" id="ARBA00004479"/>
    </source>
</evidence>
<dbReference type="GO" id="GO:0030425">
    <property type="term" value="C:dendrite"/>
    <property type="evidence" value="ECO:0007669"/>
    <property type="project" value="UniProtKB-SubCell"/>
</dbReference>
<dbReference type="OrthoDB" id="9945628at2759"/>
<keyword evidence="8" id="KW-0966">Cell projection</keyword>
<feature type="domain" description="Ig-like" evidence="12">
    <location>
        <begin position="88"/>
        <end position="168"/>
    </location>
</feature>
<keyword evidence="4 11" id="KW-0812">Transmembrane</keyword>
<comment type="caution">
    <text evidence="13">The sequence shown here is derived from an EMBL/GenBank/DDBJ whole genome shotgun (WGS) entry which is preliminary data.</text>
</comment>
<dbReference type="EMBL" id="JAFJMO010000014">
    <property type="protein sequence ID" value="KAJ8257015.1"/>
    <property type="molecule type" value="Genomic_DNA"/>
</dbReference>
<keyword evidence="11" id="KW-0472">Membrane</keyword>
<reference evidence="13" key="1">
    <citation type="journal article" date="2023" name="Science">
        <title>Genome structures resolve the early diversification of teleost fishes.</title>
        <authorList>
            <person name="Parey E."/>
            <person name="Louis A."/>
            <person name="Montfort J."/>
            <person name="Bouchez O."/>
            <person name="Roques C."/>
            <person name="Iampietro C."/>
            <person name="Lluch J."/>
            <person name="Castinel A."/>
            <person name="Donnadieu C."/>
            <person name="Desvignes T."/>
            <person name="Floi Bucao C."/>
            <person name="Jouanno E."/>
            <person name="Wen M."/>
            <person name="Mejri S."/>
            <person name="Dirks R."/>
            <person name="Jansen H."/>
            <person name="Henkel C."/>
            <person name="Chen W.J."/>
            <person name="Zahm M."/>
            <person name="Cabau C."/>
            <person name="Klopp C."/>
            <person name="Thompson A.W."/>
            <person name="Robinson-Rechavi M."/>
            <person name="Braasch I."/>
            <person name="Lecointre G."/>
            <person name="Bobe J."/>
            <person name="Postlethwait J.H."/>
            <person name="Berthelot C."/>
            <person name="Roest Crollius H."/>
            <person name="Guiguen Y."/>
        </authorList>
    </citation>
    <scope>NUCLEOTIDE SEQUENCE</scope>
    <source>
        <strain evidence="13">Concon-B</strain>
    </source>
</reference>